<protein>
    <submittedName>
        <fullName evidence="1">Catechol oxidase B, chloroplastic</fullName>
    </submittedName>
</protein>
<sequence length="284" mass="31698">MASLPLPLTSATPSSQTRPVFARPSYFITHAKRSNHLRVSCTDARNKKEASPNVETPLGKVDRRNMLLGLGGGLYSAANLISTPGALADPVQPPQLDTCGNSTYTTSQGQDIKVPCCPPTSPNPVIDYQLSPVTQMKVRPAAQYLTPEYIYKYNKAIECMKKLEEDDPSDPRGFMQQANIHCAYCNGAYTYPQPGQDPFTLQVHNSWLFFPFHRCTDPLQLVTNNLTVMYNEMIGANSDIYGFMESLIVKEATKRTQRLDPLSVVHTPRSIGLLETRERRPMRT</sequence>
<name>A0AAE1XZ14_9LAMI</name>
<dbReference type="AlphaFoldDB" id="A0AAE1XZ14"/>
<dbReference type="InterPro" id="IPR050316">
    <property type="entry name" value="Tyrosinase/Hemocyanin"/>
</dbReference>
<gene>
    <name evidence="1" type="ORF">Salat_2014500</name>
</gene>
<dbReference type="SUPFAM" id="SSF48056">
    <property type="entry name" value="Di-copper centre-containing domain"/>
    <property type="match status" value="1"/>
</dbReference>
<dbReference type="PANTHER" id="PTHR11474">
    <property type="entry name" value="TYROSINASE FAMILY MEMBER"/>
    <property type="match status" value="1"/>
</dbReference>
<accession>A0AAE1XZ14</accession>
<dbReference type="EMBL" id="JACGWO010000008">
    <property type="protein sequence ID" value="KAK4420640.1"/>
    <property type="molecule type" value="Genomic_DNA"/>
</dbReference>
<reference evidence="1" key="2">
    <citation type="journal article" date="2024" name="Plant">
        <title>Genomic evolution and insights into agronomic trait innovations of Sesamum species.</title>
        <authorList>
            <person name="Miao H."/>
            <person name="Wang L."/>
            <person name="Qu L."/>
            <person name="Liu H."/>
            <person name="Sun Y."/>
            <person name="Le M."/>
            <person name="Wang Q."/>
            <person name="Wei S."/>
            <person name="Zheng Y."/>
            <person name="Lin W."/>
            <person name="Duan Y."/>
            <person name="Cao H."/>
            <person name="Xiong S."/>
            <person name="Wang X."/>
            <person name="Wei L."/>
            <person name="Li C."/>
            <person name="Ma Q."/>
            <person name="Ju M."/>
            <person name="Zhao R."/>
            <person name="Li G."/>
            <person name="Mu C."/>
            <person name="Tian Q."/>
            <person name="Mei H."/>
            <person name="Zhang T."/>
            <person name="Gao T."/>
            <person name="Zhang H."/>
        </authorList>
    </citation>
    <scope>NUCLEOTIDE SEQUENCE</scope>
    <source>
        <strain evidence="1">3651</strain>
    </source>
</reference>
<proteinExistence type="predicted"/>
<evidence type="ECO:0000313" key="1">
    <source>
        <dbReference type="EMBL" id="KAK4420640.1"/>
    </source>
</evidence>
<dbReference type="Gene3D" id="1.10.1280.10">
    <property type="entry name" value="Di-copper center containing domain from catechol oxidase"/>
    <property type="match status" value="1"/>
</dbReference>
<evidence type="ECO:0000313" key="2">
    <source>
        <dbReference type="Proteomes" id="UP001293254"/>
    </source>
</evidence>
<dbReference type="InterPro" id="IPR008922">
    <property type="entry name" value="Di-copper_centre_dom_sf"/>
</dbReference>
<comment type="caution">
    <text evidence="1">The sequence shown here is derived from an EMBL/GenBank/DDBJ whole genome shotgun (WGS) entry which is preliminary data.</text>
</comment>
<reference evidence="1" key="1">
    <citation type="submission" date="2020-06" db="EMBL/GenBank/DDBJ databases">
        <authorList>
            <person name="Li T."/>
            <person name="Hu X."/>
            <person name="Zhang T."/>
            <person name="Song X."/>
            <person name="Zhang H."/>
            <person name="Dai N."/>
            <person name="Sheng W."/>
            <person name="Hou X."/>
            <person name="Wei L."/>
        </authorList>
    </citation>
    <scope>NUCLEOTIDE SEQUENCE</scope>
    <source>
        <strain evidence="1">3651</strain>
        <tissue evidence="1">Leaf</tissue>
    </source>
</reference>
<keyword evidence="2" id="KW-1185">Reference proteome</keyword>
<dbReference type="PANTHER" id="PTHR11474:SF123">
    <property type="entry name" value="CATECHOL OXIDASE"/>
    <property type="match status" value="1"/>
</dbReference>
<dbReference type="Proteomes" id="UP001293254">
    <property type="component" value="Unassembled WGS sequence"/>
</dbReference>
<organism evidence="1 2">
    <name type="scientific">Sesamum alatum</name>
    <dbReference type="NCBI Taxonomy" id="300844"/>
    <lineage>
        <taxon>Eukaryota</taxon>
        <taxon>Viridiplantae</taxon>
        <taxon>Streptophyta</taxon>
        <taxon>Embryophyta</taxon>
        <taxon>Tracheophyta</taxon>
        <taxon>Spermatophyta</taxon>
        <taxon>Magnoliopsida</taxon>
        <taxon>eudicotyledons</taxon>
        <taxon>Gunneridae</taxon>
        <taxon>Pentapetalae</taxon>
        <taxon>asterids</taxon>
        <taxon>lamiids</taxon>
        <taxon>Lamiales</taxon>
        <taxon>Pedaliaceae</taxon>
        <taxon>Sesamum</taxon>
    </lineage>
</organism>